<keyword evidence="4" id="KW-0833">Ubl conjugation pathway</keyword>
<dbReference type="GO" id="GO:0051301">
    <property type="term" value="P:cell division"/>
    <property type="evidence" value="ECO:0007669"/>
    <property type="project" value="UniProtKB-KW"/>
</dbReference>
<feature type="repeat" description="TPR" evidence="7">
    <location>
        <begin position="315"/>
        <end position="348"/>
    </location>
</feature>
<dbReference type="OrthoDB" id="10262026at2759"/>
<dbReference type="GO" id="GO:0045842">
    <property type="term" value="P:positive regulation of mitotic metaphase/anaphase transition"/>
    <property type="evidence" value="ECO:0007669"/>
    <property type="project" value="TreeGrafter"/>
</dbReference>
<dbReference type="GO" id="GO:0016567">
    <property type="term" value="P:protein ubiquitination"/>
    <property type="evidence" value="ECO:0007669"/>
    <property type="project" value="TreeGrafter"/>
</dbReference>
<keyword evidence="2" id="KW-0677">Repeat</keyword>
<protein>
    <submittedName>
        <fullName evidence="9">Anaphase-promoting complex component apc8</fullName>
    </submittedName>
</protein>
<dbReference type="InterPro" id="IPR019734">
    <property type="entry name" value="TPR_rpt"/>
</dbReference>
<evidence type="ECO:0000256" key="4">
    <source>
        <dbReference type="ARBA" id="ARBA00022786"/>
    </source>
</evidence>
<dbReference type="GO" id="GO:0005680">
    <property type="term" value="C:anaphase-promoting complex"/>
    <property type="evidence" value="ECO:0007669"/>
    <property type="project" value="InterPro"/>
</dbReference>
<dbReference type="SMART" id="SM00028">
    <property type="entry name" value="TPR"/>
    <property type="match status" value="7"/>
</dbReference>
<keyword evidence="3" id="KW-0498">Mitosis</keyword>
<sequence length="482" mass="55518">MDTAPTPPTWTIDTEETRGALREAVQACSERGLHCAARWAAEALNGLPAPNVTNSQESGSIKRQGYYVSMYREALFLNTDMALNDTDLVEYDTYLMAKTFFDLKEYDRCASVLEGYTSSKSRFLRLYSKYLVIKMKPELPDSFMTTYFLNHVTLECFGDHHEDGSIWLQQLAEAFPKSAYVKSERAISHYHARDFPEAAKVFEELIKENPHRLDSLDIFSNVLFVTDSRARLSFLAHSCAMTDNYRPETCCIIGNYYSMKSEHEKAVVYFKKALRLNRSYASAWTLLGHEYLEMKNTYAAVESYRRAVDYNHRDYRAWNGLGQTYEALKMHYYALGYYQRATAIRPYDGRIWCAMAECYECLDQDLAAIKCYTRALLGSDQEKMALKKLPKLYKKIGDKEAAAHYFRKSLEQFREEQSESEDTSEACIFLALYEREKGNLAMASEYATEAMQCSSEQHQEDAKALLRDIRSVLDAGESDEMD</sequence>
<dbReference type="Proteomes" id="UP000749646">
    <property type="component" value="Unassembled WGS sequence"/>
</dbReference>
<evidence type="ECO:0000256" key="6">
    <source>
        <dbReference type="ARBA" id="ARBA00023306"/>
    </source>
</evidence>
<keyword evidence="6" id="KW-0131">Cell cycle</keyword>
<evidence type="ECO:0000313" key="9">
    <source>
        <dbReference type="EMBL" id="KAF9963086.1"/>
    </source>
</evidence>
<keyword evidence="10" id="KW-1185">Reference proteome</keyword>
<feature type="repeat" description="TPR" evidence="7">
    <location>
        <begin position="281"/>
        <end position="314"/>
    </location>
</feature>
<dbReference type="PANTHER" id="PTHR12558:SF10">
    <property type="entry name" value="CELL DIVISION CYCLE PROTEIN 23 HOMOLOG"/>
    <property type="match status" value="1"/>
</dbReference>
<accession>A0A9P6J5F1</accession>
<evidence type="ECO:0000256" key="5">
    <source>
        <dbReference type="ARBA" id="ARBA00022803"/>
    </source>
</evidence>
<evidence type="ECO:0000259" key="8">
    <source>
        <dbReference type="Pfam" id="PF04049"/>
    </source>
</evidence>
<keyword evidence="1" id="KW-0132">Cell division</keyword>
<dbReference type="SUPFAM" id="SSF48439">
    <property type="entry name" value="Protein prenylyltransferase"/>
    <property type="match status" value="1"/>
</dbReference>
<dbReference type="Pfam" id="PF04049">
    <property type="entry name" value="ANAPC8"/>
    <property type="match status" value="1"/>
</dbReference>
<dbReference type="InterPro" id="IPR007192">
    <property type="entry name" value="APC8"/>
</dbReference>
<dbReference type="PROSITE" id="PS50005">
    <property type="entry name" value="TPR"/>
    <property type="match status" value="3"/>
</dbReference>
<evidence type="ECO:0000256" key="2">
    <source>
        <dbReference type="ARBA" id="ARBA00022737"/>
    </source>
</evidence>
<evidence type="ECO:0000313" key="10">
    <source>
        <dbReference type="Proteomes" id="UP000749646"/>
    </source>
</evidence>
<dbReference type="PANTHER" id="PTHR12558">
    <property type="entry name" value="CELL DIVISION CYCLE 16,23,27"/>
    <property type="match status" value="1"/>
</dbReference>
<dbReference type="EMBL" id="JAAAHW010006325">
    <property type="protein sequence ID" value="KAF9963086.1"/>
    <property type="molecule type" value="Genomic_DNA"/>
</dbReference>
<reference evidence="9" key="1">
    <citation type="journal article" date="2020" name="Fungal Divers.">
        <title>Resolving the Mortierellaceae phylogeny through synthesis of multi-gene phylogenetics and phylogenomics.</title>
        <authorList>
            <person name="Vandepol N."/>
            <person name="Liber J."/>
            <person name="Desiro A."/>
            <person name="Na H."/>
            <person name="Kennedy M."/>
            <person name="Barry K."/>
            <person name="Grigoriev I.V."/>
            <person name="Miller A.N."/>
            <person name="O'Donnell K."/>
            <person name="Stajich J.E."/>
            <person name="Bonito G."/>
        </authorList>
    </citation>
    <scope>NUCLEOTIDE SEQUENCE</scope>
    <source>
        <strain evidence="9">MES-2147</strain>
    </source>
</reference>
<evidence type="ECO:0000256" key="7">
    <source>
        <dbReference type="PROSITE-ProRule" id="PRU00339"/>
    </source>
</evidence>
<dbReference type="Gene3D" id="1.25.40.10">
    <property type="entry name" value="Tetratricopeptide repeat domain"/>
    <property type="match status" value="3"/>
</dbReference>
<organism evidence="9 10">
    <name type="scientific">Modicella reniformis</name>
    <dbReference type="NCBI Taxonomy" id="1440133"/>
    <lineage>
        <taxon>Eukaryota</taxon>
        <taxon>Fungi</taxon>
        <taxon>Fungi incertae sedis</taxon>
        <taxon>Mucoromycota</taxon>
        <taxon>Mortierellomycotina</taxon>
        <taxon>Mortierellomycetes</taxon>
        <taxon>Mortierellales</taxon>
        <taxon>Mortierellaceae</taxon>
        <taxon>Modicella</taxon>
    </lineage>
</organism>
<dbReference type="GO" id="GO:0031145">
    <property type="term" value="P:anaphase-promoting complex-dependent catabolic process"/>
    <property type="evidence" value="ECO:0007669"/>
    <property type="project" value="TreeGrafter"/>
</dbReference>
<gene>
    <name evidence="9" type="primary">APC8</name>
    <name evidence="9" type="ORF">BGZ65_006077</name>
</gene>
<keyword evidence="5 7" id="KW-0802">TPR repeat</keyword>
<feature type="repeat" description="TPR" evidence="7">
    <location>
        <begin position="247"/>
        <end position="280"/>
    </location>
</feature>
<feature type="domain" description="Cdc23" evidence="8">
    <location>
        <begin position="17"/>
        <end position="132"/>
    </location>
</feature>
<comment type="caution">
    <text evidence="9">The sequence shown here is derived from an EMBL/GenBank/DDBJ whole genome shotgun (WGS) entry which is preliminary data.</text>
</comment>
<dbReference type="AlphaFoldDB" id="A0A9P6J5F1"/>
<dbReference type="Pfam" id="PF13181">
    <property type="entry name" value="TPR_8"/>
    <property type="match status" value="2"/>
</dbReference>
<dbReference type="SUPFAM" id="SSF48452">
    <property type="entry name" value="TPR-like"/>
    <property type="match status" value="1"/>
</dbReference>
<dbReference type="Pfam" id="PF13432">
    <property type="entry name" value="TPR_16"/>
    <property type="match status" value="2"/>
</dbReference>
<evidence type="ECO:0000256" key="3">
    <source>
        <dbReference type="ARBA" id="ARBA00022776"/>
    </source>
</evidence>
<evidence type="ECO:0000256" key="1">
    <source>
        <dbReference type="ARBA" id="ARBA00022618"/>
    </source>
</evidence>
<proteinExistence type="predicted"/>
<dbReference type="InterPro" id="IPR011990">
    <property type="entry name" value="TPR-like_helical_dom_sf"/>
</dbReference>
<name>A0A9P6J5F1_9FUNG</name>